<protein>
    <submittedName>
        <fullName evidence="1">Uncharacterized protein</fullName>
    </submittedName>
</protein>
<proteinExistence type="predicted"/>
<comment type="caution">
    <text evidence="1">The sequence shown here is derived from an EMBL/GenBank/DDBJ whole genome shotgun (WGS) entry which is preliminary data.</text>
</comment>
<dbReference type="EMBL" id="BSFJ01000033">
    <property type="protein sequence ID" value="GLK73783.1"/>
    <property type="molecule type" value="Genomic_DNA"/>
</dbReference>
<reference evidence="1" key="1">
    <citation type="journal article" date="2014" name="Int. J. Syst. Evol. Microbiol.">
        <title>Complete genome sequence of Corynebacterium casei LMG S-19264T (=DSM 44701T), isolated from a smear-ripened cheese.</title>
        <authorList>
            <consortium name="US DOE Joint Genome Institute (JGI-PGF)"/>
            <person name="Walter F."/>
            <person name="Albersmeier A."/>
            <person name="Kalinowski J."/>
            <person name="Ruckert C."/>
        </authorList>
    </citation>
    <scope>NUCLEOTIDE SEQUENCE</scope>
    <source>
        <strain evidence="1">VKM B-2484</strain>
    </source>
</reference>
<evidence type="ECO:0000313" key="1">
    <source>
        <dbReference type="EMBL" id="GLK73783.1"/>
    </source>
</evidence>
<name>A0A9W6N130_9HYPH</name>
<reference evidence="1" key="2">
    <citation type="submission" date="2023-01" db="EMBL/GenBank/DDBJ databases">
        <authorList>
            <person name="Sun Q."/>
            <person name="Evtushenko L."/>
        </authorList>
    </citation>
    <scope>NUCLEOTIDE SEQUENCE</scope>
    <source>
        <strain evidence="1">VKM B-2484</strain>
    </source>
</reference>
<accession>A0A9W6N130</accession>
<keyword evidence="2" id="KW-1185">Reference proteome</keyword>
<evidence type="ECO:0000313" key="2">
    <source>
        <dbReference type="Proteomes" id="UP001143370"/>
    </source>
</evidence>
<dbReference type="Proteomes" id="UP001143370">
    <property type="component" value="Unassembled WGS sequence"/>
</dbReference>
<dbReference type="AlphaFoldDB" id="A0A9W6N130"/>
<organism evidence="1 2">
    <name type="scientific">Ancylobacter dichloromethanicus</name>
    <dbReference type="NCBI Taxonomy" id="518825"/>
    <lineage>
        <taxon>Bacteria</taxon>
        <taxon>Pseudomonadati</taxon>
        <taxon>Pseudomonadota</taxon>
        <taxon>Alphaproteobacteria</taxon>
        <taxon>Hyphomicrobiales</taxon>
        <taxon>Xanthobacteraceae</taxon>
        <taxon>Ancylobacter</taxon>
    </lineage>
</organism>
<sequence length="69" mass="7704">MKLPEDELERLLGSFKFACECDIVVKAARLKGAADLNCFSHPIRGQWRVLQPGEAILLVKLAFAVPDQH</sequence>
<gene>
    <name evidence="1" type="ORF">GCM10017643_39010</name>
</gene>